<dbReference type="InterPro" id="IPR000814">
    <property type="entry name" value="TBP"/>
</dbReference>
<evidence type="ECO:0000256" key="4">
    <source>
        <dbReference type="SAM" id="MobiDB-lite"/>
    </source>
</evidence>
<name>A0A915IDX6_ROMCU</name>
<dbReference type="SUPFAM" id="SSF55945">
    <property type="entry name" value="TATA-box binding protein-like"/>
    <property type="match status" value="1"/>
</dbReference>
<feature type="compositionally biased region" description="Basic and acidic residues" evidence="4">
    <location>
        <begin position="136"/>
        <end position="160"/>
    </location>
</feature>
<keyword evidence="2" id="KW-0238">DNA-binding</keyword>
<dbReference type="InterPro" id="IPR012295">
    <property type="entry name" value="TBP_dom_sf"/>
</dbReference>
<feature type="region of interest" description="Disordered" evidence="4">
    <location>
        <begin position="126"/>
        <end position="168"/>
    </location>
</feature>
<dbReference type="WBParaSite" id="nRc.2.0.1.t11401-RA">
    <property type="protein sequence ID" value="nRc.2.0.1.t11401-RA"/>
    <property type="gene ID" value="nRc.2.0.1.g11401"/>
</dbReference>
<evidence type="ECO:0000313" key="5">
    <source>
        <dbReference type="Proteomes" id="UP000887565"/>
    </source>
</evidence>
<keyword evidence="3" id="KW-0804">Transcription</keyword>
<evidence type="ECO:0000256" key="1">
    <source>
        <dbReference type="ARBA" id="ARBA00005560"/>
    </source>
</evidence>
<dbReference type="Pfam" id="PF00352">
    <property type="entry name" value="TBP"/>
    <property type="match status" value="1"/>
</dbReference>
<reference evidence="6" key="1">
    <citation type="submission" date="2022-11" db="UniProtKB">
        <authorList>
            <consortium name="WormBaseParasite"/>
        </authorList>
    </citation>
    <scope>IDENTIFICATION</scope>
</reference>
<evidence type="ECO:0000256" key="2">
    <source>
        <dbReference type="ARBA" id="ARBA00023125"/>
    </source>
</evidence>
<accession>A0A915IDX6</accession>
<dbReference type="GO" id="GO:0003677">
    <property type="term" value="F:DNA binding"/>
    <property type="evidence" value="ECO:0007669"/>
    <property type="project" value="UniProtKB-KW"/>
</dbReference>
<dbReference type="GO" id="GO:0006352">
    <property type="term" value="P:DNA-templated transcription initiation"/>
    <property type="evidence" value="ECO:0007669"/>
    <property type="project" value="InterPro"/>
</dbReference>
<organism evidence="5 6">
    <name type="scientific">Romanomermis culicivorax</name>
    <name type="common">Nematode worm</name>
    <dbReference type="NCBI Taxonomy" id="13658"/>
    <lineage>
        <taxon>Eukaryota</taxon>
        <taxon>Metazoa</taxon>
        <taxon>Ecdysozoa</taxon>
        <taxon>Nematoda</taxon>
        <taxon>Enoplea</taxon>
        <taxon>Dorylaimia</taxon>
        <taxon>Mermithida</taxon>
        <taxon>Mermithoidea</taxon>
        <taxon>Mermithidae</taxon>
        <taxon>Romanomermis</taxon>
    </lineage>
</organism>
<keyword evidence="5" id="KW-1185">Reference proteome</keyword>
<sequence length="168" mass="19075">QIARPTIYNRFEQRYDEGKPEEKCGGISTEDQPGIQIMHIGNKVTIMLIGKQPAVPVKSSTVSTTADDQSEQGKIVNLTASMNLHTHLNLAEKWLPELIKDKPRRFPGLSLRDEIPKATILAFSSGNSKQTANKSSRKEEMYKTKRKEEKVNENQETEIRKKVKNKKL</sequence>
<proteinExistence type="inferred from homology"/>
<protein>
    <submittedName>
        <fullName evidence="6">Uncharacterized protein</fullName>
    </submittedName>
</protein>
<comment type="similarity">
    <text evidence="1">Belongs to the TBP family.</text>
</comment>
<evidence type="ECO:0000256" key="3">
    <source>
        <dbReference type="ARBA" id="ARBA00023163"/>
    </source>
</evidence>
<dbReference type="AlphaFoldDB" id="A0A915IDX6"/>
<evidence type="ECO:0000313" key="6">
    <source>
        <dbReference type="WBParaSite" id="nRc.2.0.1.t11401-RA"/>
    </source>
</evidence>
<dbReference type="Gene3D" id="3.30.310.10">
    <property type="entry name" value="TATA-Binding Protein"/>
    <property type="match status" value="1"/>
</dbReference>
<dbReference type="Proteomes" id="UP000887565">
    <property type="component" value="Unplaced"/>
</dbReference>